<dbReference type="EMBL" id="BQNB010020876">
    <property type="protein sequence ID" value="GJU00563.1"/>
    <property type="molecule type" value="Genomic_DNA"/>
</dbReference>
<reference evidence="1" key="2">
    <citation type="submission" date="2022-01" db="EMBL/GenBank/DDBJ databases">
        <authorList>
            <person name="Yamashiro T."/>
            <person name="Shiraishi A."/>
            <person name="Satake H."/>
            <person name="Nakayama K."/>
        </authorList>
    </citation>
    <scope>NUCLEOTIDE SEQUENCE</scope>
</reference>
<evidence type="ECO:0000313" key="1">
    <source>
        <dbReference type="EMBL" id="GJU00563.1"/>
    </source>
</evidence>
<sequence length="125" mass="13294">MMVGTTKHSGVFICKSSSLVELKGSGMREKLSPVVLSSYNLCDFKGPLSSRECATSRPCSTHSQLFCASLSSSPTIVRVSSVQVRLPDLSADRAGAGHTLPFSDPSAVSGVSWEDVTLSKLYHTL</sequence>
<reference evidence="1" key="1">
    <citation type="journal article" date="2022" name="Int. J. Mol. Sci.">
        <title>Draft Genome of Tanacetum Coccineum: Genomic Comparison of Closely Related Tanacetum-Family Plants.</title>
        <authorList>
            <person name="Yamashiro T."/>
            <person name="Shiraishi A."/>
            <person name="Nakayama K."/>
            <person name="Satake H."/>
        </authorList>
    </citation>
    <scope>NUCLEOTIDE SEQUENCE</scope>
</reference>
<protein>
    <submittedName>
        <fullName evidence="1">Uncharacterized protein</fullName>
    </submittedName>
</protein>
<dbReference type="Proteomes" id="UP001151760">
    <property type="component" value="Unassembled WGS sequence"/>
</dbReference>
<evidence type="ECO:0000313" key="2">
    <source>
        <dbReference type="Proteomes" id="UP001151760"/>
    </source>
</evidence>
<gene>
    <name evidence="1" type="ORF">Tco_1110901</name>
</gene>
<comment type="caution">
    <text evidence="1">The sequence shown here is derived from an EMBL/GenBank/DDBJ whole genome shotgun (WGS) entry which is preliminary data.</text>
</comment>
<accession>A0ABQ5IK51</accession>
<proteinExistence type="predicted"/>
<name>A0ABQ5IK51_9ASTR</name>
<keyword evidence="2" id="KW-1185">Reference proteome</keyword>
<organism evidence="1 2">
    <name type="scientific">Tanacetum coccineum</name>
    <dbReference type="NCBI Taxonomy" id="301880"/>
    <lineage>
        <taxon>Eukaryota</taxon>
        <taxon>Viridiplantae</taxon>
        <taxon>Streptophyta</taxon>
        <taxon>Embryophyta</taxon>
        <taxon>Tracheophyta</taxon>
        <taxon>Spermatophyta</taxon>
        <taxon>Magnoliopsida</taxon>
        <taxon>eudicotyledons</taxon>
        <taxon>Gunneridae</taxon>
        <taxon>Pentapetalae</taxon>
        <taxon>asterids</taxon>
        <taxon>campanulids</taxon>
        <taxon>Asterales</taxon>
        <taxon>Asteraceae</taxon>
        <taxon>Asteroideae</taxon>
        <taxon>Anthemideae</taxon>
        <taxon>Anthemidinae</taxon>
        <taxon>Tanacetum</taxon>
    </lineage>
</organism>